<proteinExistence type="predicted"/>
<feature type="transmembrane region" description="Helical" evidence="1">
    <location>
        <begin position="67"/>
        <end position="87"/>
    </location>
</feature>
<keyword evidence="1" id="KW-0812">Transmembrane</keyword>
<accession>A0ABN1YXZ6</accession>
<dbReference type="InterPro" id="IPR009339">
    <property type="entry name" value="DUF998"/>
</dbReference>
<evidence type="ECO:0000313" key="2">
    <source>
        <dbReference type="EMBL" id="GAA1425075.1"/>
    </source>
</evidence>
<feature type="transmembrane region" description="Helical" evidence="1">
    <location>
        <begin position="171"/>
        <end position="190"/>
    </location>
</feature>
<reference evidence="2 3" key="1">
    <citation type="journal article" date="2019" name="Int. J. Syst. Evol. Microbiol.">
        <title>The Global Catalogue of Microorganisms (GCM) 10K type strain sequencing project: providing services to taxonomists for standard genome sequencing and annotation.</title>
        <authorList>
            <consortium name="The Broad Institute Genomics Platform"/>
            <consortium name="The Broad Institute Genome Sequencing Center for Infectious Disease"/>
            <person name="Wu L."/>
            <person name="Ma J."/>
        </authorList>
    </citation>
    <scope>NUCLEOTIDE SEQUENCE [LARGE SCALE GENOMIC DNA]</scope>
    <source>
        <strain evidence="2 3">JCM 12398</strain>
    </source>
</reference>
<keyword evidence="3" id="KW-1185">Reference proteome</keyword>
<evidence type="ECO:0008006" key="4">
    <source>
        <dbReference type="Google" id="ProtNLM"/>
    </source>
</evidence>
<name>A0ABN1YXZ6_9MICO</name>
<gene>
    <name evidence="2" type="ORF">GCM10009640_22800</name>
</gene>
<feature type="transmembrane region" description="Helical" evidence="1">
    <location>
        <begin position="202"/>
        <end position="221"/>
    </location>
</feature>
<keyword evidence="1" id="KW-1133">Transmembrane helix</keyword>
<dbReference type="Proteomes" id="UP001501266">
    <property type="component" value="Unassembled WGS sequence"/>
</dbReference>
<keyword evidence="1" id="KW-0472">Membrane</keyword>
<feature type="transmembrane region" description="Helical" evidence="1">
    <location>
        <begin position="21"/>
        <end position="47"/>
    </location>
</feature>
<feature type="transmembrane region" description="Helical" evidence="1">
    <location>
        <begin position="99"/>
        <end position="118"/>
    </location>
</feature>
<feature type="transmembrane region" description="Helical" evidence="1">
    <location>
        <begin position="138"/>
        <end position="159"/>
    </location>
</feature>
<organism evidence="2 3">
    <name type="scientific">Agrococcus citreus</name>
    <dbReference type="NCBI Taxonomy" id="84643"/>
    <lineage>
        <taxon>Bacteria</taxon>
        <taxon>Bacillati</taxon>
        <taxon>Actinomycetota</taxon>
        <taxon>Actinomycetes</taxon>
        <taxon>Micrococcales</taxon>
        <taxon>Microbacteriaceae</taxon>
        <taxon>Agrococcus</taxon>
    </lineage>
</organism>
<comment type="caution">
    <text evidence="2">The sequence shown here is derived from an EMBL/GenBank/DDBJ whole genome shotgun (WGS) entry which is preliminary data.</text>
</comment>
<dbReference type="Pfam" id="PF06197">
    <property type="entry name" value="DUF998"/>
    <property type="match status" value="1"/>
</dbReference>
<sequence length="242" mass="24610">MTTPGVRRRRGYSALVLQGRGTADAVVAALAVASLVAGAIVIGVARVELGQYLYISELGALTMPTAGLFQVGFVLVAGGILLVGVVVRDVRTRLPVLRRWAPAASLVAAGGLFLVAAAVPCSLGCPSLLTDAAQWRDWVHIVAAVLAFAAGCVAMLQFATASDRWVARLSTAAGISVGVIAATGGIISLARGNTDIGSTLEYVAAGLGVVWMLAMVVVHSAPSRMPTIAAVPARTGALVDRG</sequence>
<protein>
    <recommendedName>
        <fullName evidence="4">DUF998 domain-containing protein</fullName>
    </recommendedName>
</protein>
<dbReference type="EMBL" id="BAAAKK010000005">
    <property type="protein sequence ID" value="GAA1425075.1"/>
    <property type="molecule type" value="Genomic_DNA"/>
</dbReference>
<evidence type="ECO:0000256" key="1">
    <source>
        <dbReference type="SAM" id="Phobius"/>
    </source>
</evidence>
<evidence type="ECO:0000313" key="3">
    <source>
        <dbReference type="Proteomes" id="UP001501266"/>
    </source>
</evidence>